<dbReference type="PROSITE" id="PS50211">
    <property type="entry name" value="DENN"/>
    <property type="match status" value="1"/>
</dbReference>
<proteinExistence type="inferred from homology"/>
<dbReference type="Proteomes" id="UP000790833">
    <property type="component" value="Unassembled WGS sequence"/>
</dbReference>
<feature type="compositionally biased region" description="Basic and acidic residues" evidence="2">
    <location>
        <begin position="1"/>
        <end position="18"/>
    </location>
</feature>
<keyword evidence="5" id="KW-1185">Reference proteome</keyword>
<comment type="caution">
    <text evidence="4">The sequence shown here is derived from an EMBL/GenBank/DDBJ whole genome shotgun (WGS) entry which is preliminary data.</text>
</comment>
<feature type="region of interest" description="Disordered" evidence="2">
    <location>
        <begin position="1"/>
        <end position="39"/>
    </location>
</feature>
<sequence length="639" mass="72458">MESDDEFRPIRLAKRDSHGGGSSAASSEIGGSGSQTFHMKPIRLGSRNRRSFGLVRASSFSSSGASPPLTPKFKSHDPIFALCCVDFHHQRGPEIQWWKSNYHPEYTPNLFKNLPFQALPDGSHLYDETFSNFILVYDTQKLTSLDDHDDELHYSGDPRQLMTLFGCSCVGTIKTSEMDPDERAKNKDITRSLVQKAVVVIAKDRPIFTHIKEKLSIITKSYFLQKDLANFKVFEDLFEDLNIQYTPKEDVPLPRSPGVLINKEEDDEFVNLNLKDYISRFKANFLLIFKMMLLEKRILVFSGSNLAQVFQFQNNLISLIPGLLSNLQESGSTLIDFMELTTNLGKPTSINTLSRHSMLRFFGLPLKLFDTKGAMWAPYLPLQQLDNLKCESFLVGTSNLLIFNQARQLQVDVLINLDTDEVTFPSGKSEEFNLLNMDKKFINHLLYASNSSNSDSSDFVGNDDYLRLKFEDYLLSLLLTLRLRQYGENFNGVPPGFEINNEMGNLSLFNQRFVDLWKETKNCKIWNLIADEFIFNFITPHHYGIECSKSGSSNFKLPNWFLKRQAGASTTSKSDPEHKARKFIEASDTASTTTSETAASSSINANTNESSFESILGLSNATDQSNPKGWSWPTFKWKA</sequence>
<evidence type="ECO:0000259" key="3">
    <source>
        <dbReference type="PROSITE" id="PS50211"/>
    </source>
</evidence>
<dbReference type="InterPro" id="IPR037516">
    <property type="entry name" value="Tripartite_DENN"/>
</dbReference>
<reference evidence="4" key="1">
    <citation type="submission" date="2021-03" db="EMBL/GenBank/DDBJ databases">
        <authorList>
            <person name="Palmer J.M."/>
        </authorList>
    </citation>
    <scope>NUCLEOTIDE SEQUENCE</scope>
    <source>
        <strain evidence="4">ARV_011</strain>
    </source>
</reference>
<evidence type="ECO:0000313" key="4">
    <source>
        <dbReference type="EMBL" id="KAG7193601.1"/>
    </source>
</evidence>
<name>A0A9P7V910_9ASCO</name>
<dbReference type="Pfam" id="PF09794">
    <property type="entry name" value="Avl9"/>
    <property type="match status" value="1"/>
</dbReference>
<dbReference type="PANTHER" id="PTHR31017:SF1">
    <property type="entry name" value="LATE SECRETORY PATHWAY PROTEIN AVL9 HOMOLOG"/>
    <property type="match status" value="1"/>
</dbReference>
<evidence type="ECO:0000313" key="5">
    <source>
        <dbReference type="Proteomes" id="UP000790833"/>
    </source>
</evidence>
<accession>A0A9P7V910</accession>
<dbReference type="RefSeq" id="XP_043049149.1">
    <property type="nucleotide sequence ID" value="XM_043191506.1"/>
</dbReference>
<dbReference type="PANTHER" id="PTHR31017">
    <property type="entry name" value="LATE SECRETORY PATHWAY PROTEIN AVL9-RELATED"/>
    <property type="match status" value="1"/>
</dbReference>
<dbReference type="InterPro" id="IPR051731">
    <property type="entry name" value="DENND11/AVL9_GEFs"/>
</dbReference>
<dbReference type="AlphaFoldDB" id="A0A9P7V910"/>
<gene>
    <name evidence="4" type="primary">AVL9</name>
    <name evidence="4" type="ORF">KQ657_000672</name>
</gene>
<dbReference type="GeneID" id="66114046"/>
<evidence type="ECO:0000256" key="1">
    <source>
        <dbReference type="ARBA" id="ARBA00038178"/>
    </source>
</evidence>
<dbReference type="OrthoDB" id="26278at2759"/>
<dbReference type="EMBL" id="JAHMUF010000011">
    <property type="protein sequence ID" value="KAG7193601.1"/>
    <property type="molecule type" value="Genomic_DNA"/>
</dbReference>
<feature type="region of interest" description="Disordered" evidence="2">
    <location>
        <begin position="618"/>
        <end position="639"/>
    </location>
</feature>
<feature type="compositionally biased region" description="Polar residues" evidence="2">
    <location>
        <begin position="618"/>
        <end position="628"/>
    </location>
</feature>
<feature type="domain" description="UDENN" evidence="3">
    <location>
        <begin position="80"/>
        <end position="544"/>
    </location>
</feature>
<protein>
    <submittedName>
        <fullName evidence="4">Late secretory pathway protein avl9</fullName>
    </submittedName>
</protein>
<evidence type="ECO:0000256" key="2">
    <source>
        <dbReference type="SAM" id="MobiDB-lite"/>
    </source>
</evidence>
<organism evidence="4 5">
    <name type="scientific">Scheffersomyces spartinae</name>
    <dbReference type="NCBI Taxonomy" id="45513"/>
    <lineage>
        <taxon>Eukaryota</taxon>
        <taxon>Fungi</taxon>
        <taxon>Dikarya</taxon>
        <taxon>Ascomycota</taxon>
        <taxon>Saccharomycotina</taxon>
        <taxon>Pichiomycetes</taxon>
        <taxon>Debaryomycetaceae</taxon>
        <taxon>Scheffersomyces</taxon>
    </lineage>
</organism>
<feature type="region of interest" description="Disordered" evidence="2">
    <location>
        <begin position="586"/>
        <end position="605"/>
    </location>
</feature>
<dbReference type="GO" id="GO:0005737">
    <property type="term" value="C:cytoplasm"/>
    <property type="evidence" value="ECO:0007669"/>
    <property type="project" value="TreeGrafter"/>
</dbReference>
<comment type="similarity">
    <text evidence="1">Belongs to the AVL9 family.</text>
</comment>
<dbReference type="InterPro" id="IPR018307">
    <property type="entry name" value="ABL9/DENND6_dom"/>
</dbReference>